<dbReference type="InterPro" id="IPR009057">
    <property type="entry name" value="Homeodomain-like_sf"/>
</dbReference>
<dbReference type="PANTHER" id="PTHR30055:SF148">
    <property type="entry name" value="TETR-FAMILY TRANSCRIPTIONAL REGULATOR"/>
    <property type="match status" value="1"/>
</dbReference>
<feature type="domain" description="HTH tetR-type" evidence="5">
    <location>
        <begin position="18"/>
        <end position="78"/>
    </location>
</feature>
<dbReference type="RefSeq" id="WP_126630268.1">
    <property type="nucleotide sequence ID" value="NZ_BIFT01000002.1"/>
</dbReference>
<gene>
    <name evidence="6" type="ORF">KDA_55960</name>
</gene>
<dbReference type="InterPro" id="IPR036271">
    <property type="entry name" value="Tet_transcr_reg_TetR-rel_C_sf"/>
</dbReference>
<evidence type="ECO:0000256" key="1">
    <source>
        <dbReference type="ARBA" id="ARBA00023015"/>
    </source>
</evidence>
<sequence length="197" mass="21883">MESNPSRPGRSAGRPRSTKARQAILDATLHLVRQESFTALTIEGIAREAGVGKPTIYRWWPSKGAIVLEALQQHAQQALPVPHNDSLVSRLESWLNSIFDILNGDIGKIVRGLMAEAQSDPTFAVLFRTEFITTRRQPLLTILHDGLKHGELPSSTNIEIMADLIYGAMWYRLLTQHAPLDATYAHDIIQTLLPNSA</sequence>
<dbReference type="PANTHER" id="PTHR30055">
    <property type="entry name" value="HTH-TYPE TRANSCRIPTIONAL REGULATOR RUTR"/>
    <property type="match status" value="1"/>
</dbReference>
<dbReference type="Gene3D" id="1.10.357.10">
    <property type="entry name" value="Tetracycline Repressor, domain 2"/>
    <property type="match status" value="1"/>
</dbReference>
<evidence type="ECO:0000256" key="2">
    <source>
        <dbReference type="ARBA" id="ARBA00023125"/>
    </source>
</evidence>
<dbReference type="Proteomes" id="UP000287171">
    <property type="component" value="Unassembled WGS sequence"/>
</dbReference>
<organism evidence="6 7">
    <name type="scientific">Dictyobacter alpinus</name>
    <dbReference type="NCBI Taxonomy" id="2014873"/>
    <lineage>
        <taxon>Bacteria</taxon>
        <taxon>Bacillati</taxon>
        <taxon>Chloroflexota</taxon>
        <taxon>Ktedonobacteria</taxon>
        <taxon>Ktedonobacterales</taxon>
        <taxon>Dictyobacteraceae</taxon>
        <taxon>Dictyobacter</taxon>
    </lineage>
</organism>
<dbReference type="AlphaFoldDB" id="A0A402BFS1"/>
<dbReference type="InterPro" id="IPR011075">
    <property type="entry name" value="TetR_C"/>
</dbReference>
<dbReference type="GO" id="GO:0003700">
    <property type="term" value="F:DNA-binding transcription factor activity"/>
    <property type="evidence" value="ECO:0007669"/>
    <property type="project" value="TreeGrafter"/>
</dbReference>
<dbReference type="PROSITE" id="PS50977">
    <property type="entry name" value="HTH_TETR_2"/>
    <property type="match status" value="1"/>
</dbReference>
<dbReference type="SUPFAM" id="SSF48498">
    <property type="entry name" value="Tetracyclin repressor-like, C-terminal domain"/>
    <property type="match status" value="1"/>
</dbReference>
<dbReference type="SUPFAM" id="SSF46689">
    <property type="entry name" value="Homeodomain-like"/>
    <property type="match status" value="1"/>
</dbReference>
<accession>A0A402BFS1</accession>
<evidence type="ECO:0000256" key="3">
    <source>
        <dbReference type="ARBA" id="ARBA00023163"/>
    </source>
</evidence>
<name>A0A402BFS1_9CHLR</name>
<dbReference type="PRINTS" id="PR00455">
    <property type="entry name" value="HTHTETR"/>
</dbReference>
<dbReference type="Gene3D" id="1.10.10.60">
    <property type="entry name" value="Homeodomain-like"/>
    <property type="match status" value="1"/>
</dbReference>
<evidence type="ECO:0000256" key="4">
    <source>
        <dbReference type="PROSITE-ProRule" id="PRU00335"/>
    </source>
</evidence>
<dbReference type="Pfam" id="PF00440">
    <property type="entry name" value="TetR_N"/>
    <property type="match status" value="1"/>
</dbReference>
<dbReference type="Pfam" id="PF16859">
    <property type="entry name" value="TetR_C_11"/>
    <property type="match status" value="1"/>
</dbReference>
<feature type="DNA-binding region" description="H-T-H motif" evidence="4">
    <location>
        <begin position="41"/>
        <end position="60"/>
    </location>
</feature>
<dbReference type="InterPro" id="IPR001647">
    <property type="entry name" value="HTH_TetR"/>
</dbReference>
<evidence type="ECO:0000313" key="6">
    <source>
        <dbReference type="EMBL" id="GCE30112.1"/>
    </source>
</evidence>
<keyword evidence="1" id="KW-0805">Transcription regulation</keyword>
<dbReference type="OrthoDB" id="9796019at2"/>
<keyword evidence="3" id="KW-0804">Transcription</keyword>
<reference evidence="7" key="1">
    <citation type="submission" date="2018-12" db="EMBL/GenBank/DDBJ databases">
        <title>Tengunoibacter tsumagoiensis gen. nov., sp. nov., Dictyobacter kobayashii sp. nov., D. alpinus sp. nov., and D. joshuensis sp. nov. and description of Dictyobacteraceae fam. nov. within the order Ktedonobacterales isolated from Tengu-no-mugimeshi.</title>
        <authorList>
            <person name="Wang C.M."/>
            <person name="Zheng Y."/>
            <person name="Sakai Y."/>
            <person name="Toyoda A."/>
            <person name="Minakuchi Y."/>
            <person name="Abe K."/>
            <person name="Yokota A."/>
            <person name="Yabe S."/>
        </authorList>
    </citation>
    <scope>NUCLEOTIDE SEQUENCE [LARGE SCALE GENOMIC DNA]</scope>
    <source>
        <strain evidence="7">Uno16</strain>
    </source>
</reference>
<proteinExistence type="predicted"/>
<keyword evidence="7" id="KW-1185">Reference proteome</keyword>
<evidence type="ECO:0000259" key="5">
    <source>
        <dbReference type="PROSITE" id="PS50977"/>
    </source>
</evidence>
<dbReference type="EMBL" id="BIFT01000002">
    <property type="protein sequence ID" value="GCE30112.1"/>
    <property type="molecule type" value="Genomic_DNA"/>
</dbReference>
<dbReference type="InterPro" id="IPR050109">
    <property type="entry name" value="HTH-type_TetR-like_transc_reg"/>
</dbReference>
<protein>
    <submittedName>
        <fullName evidence="6">TetR family transcriptional regulator</fullName>
    </submittedName>
</protein>
<keyword evidence="2 4" id="KW-0238">DNA-binding</keyword>
<comment type="caution">
    <text evidence="6">The sequence shown here is derived from an EMBL/GenBank/DDBJ whole genome shotgun (WGS) entry which is preliminary data.</text>
</comment>
<dbReference type="GO" id="GO:0000976">
    <property type="term" value="F:transcription cis-regulatory region binding"/>
    <property type="evidence" value="ECO:0007669"/>
    <property type="project" value="TreeGrafter"/>
</dbReference>
<evidence type="ECO:0000313" key="7">
    <source>
        <dbReference type="Proteomes" id="UP000287171"/>
    </source>
</evidence>